<dbReference type="GO" id="GO:0005886">
    <property type="term" value="C:plasma membrane"/>
    <property type="evidence" value="ECO:0007669"/>
    <property type="project" value="TreeGrafter"/>
</dbReference>
<dbReference type="AlphaFoldDB" id="A0A4R0EM28"/>
<keyword evidence="2" id="KW-0812">Transmembrane</keyword>
<comment type="caution">
    <text evidence="3">The sequence shown here is derived from an EMBL/GenBank/DDBJ whole genome shotgun (WGS) entry which is preliminary data.</text>
</comment>
<evidence type="ECO:0000313" key="4">
    <source>
        <dbReference type="Proteomes" id="UP000291380"/>
    </source>
</evidence>
<dbReference type="PANTHER" id="PTHR34980:SF3">
    <property type="entry name" value="BLR8105 PROTEIN"/>
    <property type="match status" value="1"/>
</dbReference>
<dbReference type="PANTHER" id="PTHR34980">
    <property type="entry name" value="INNER MEMBRANE PROTEIN-RELATED-RELATED"/>
    <property type="match status" value="1"/>
</dbReference>
<accession>A0A4R0EM28</accession>
<dbReference type="Pfam" id="PF05656">
    <property type="entry name" value="DUF805"/>
    <property type="match status" value="1"/>
</dbReference>
<keyword evidence="2" id="KW-1133">Transmembrane helix</keyword>
<keyword evidence="2" id="KW-0472">Membrane</keyword>
<dbReference type="OrthoDB" id="9812349at2"/>
<dbReference type="EMBL" id="SJOA01000010">
    <property type="protein sequence ID" value="TCB58822.1"/>
    <property type="molecule type" value="Genomic_DNA"/>
</dbReference>
<evidence type="ECO:0000256" key="1">
    <source>
        <dbReference type="SAM" id="MobiDB-lite"/>
    </source>
</evidence>
<proteinExistence type="predicted"/>
<dbReference type="InterPro" id="IPR008523">
    <property type="entry name" value="DUF805"/>
</dbReference>
<dbReference type="RefSeq" id="WP_131271355.1">
    <property type="nucleotide sequence ID" value="NZ_SJOA01000010.1"/>
</dbReference>
<gene>
    <name evidence="3" type="ORF">E0H85_09590</name>
</gene>
<feature type="transmembrane region" description="Helical" evidence="2">
    <location>
        <begin position="107"/>
        <end position="130"/>
    </location>
</feature>
<organism evidence="3 4">
    <name type="scientific">Acinetobacter terrae</name>
    <dbReference type="NCBI Taxonomy" id="2731247"/>
    <lineage>
        <taxon>Bacteria</taxon>
        <taxon>Pseudomonadati</taxon>
        <taxon>Pseudomonadota</taxon>
        <taxon>Gammaproteobacteria</taxon>
        <taxon>Moraxellales</taxon>
        <taxon>Moraxellaceae</taxon>
        <taxon>Acinetobacter</taxon>
        <taxon>Acinetobacter Taxon 24</taxon>
    </lineage>
</organism>
<feature type="transmembrane region" description="Helical" evidence="2">
    <location>
        <begin position="72"/>
        <end position="95"/>
    </location>
</feature>
<feature type="transmembrane region" description="Helical" evidence="2">
    <location>
        <begin position="36"/>
        <end position="60"/>
    </location>
</feature>
<reference evidence="3 4" key="1">
    <citation type="submission" date="2019-02" db="EMBL/GenBank/DDBJ databases">
        <title>High diversity of culturable Acinetobacter species in natural soil and water ecosystems.</title>
        <authorList>
            <person name="Radolfova-Krizova L."/>
            <person name="Nemec A."/>
        </authorList>
    </citation>
    <scope>NUCLEOTIDE SEQUENCE [LARGE SCALE GENOMIC DNA]</scope>
    <source>
        <strain evidence="3 4">ANC 4281</strain>
    </source>
</reference>
<evidence type="ECO:0000256" key="2">
    <source>
        <dbReference type="SAM" id="Phobius"/>
    </source>
</evidence>
<evidence type="ECO:0000313" key="3">
    <source>
        <dbReference type="EMBL" id="TCB58822.1"/>
    </source>
</evidence>
<sequence length="193" mass="21480">MNPQDSSPFFSRPQPVKADNPLSPEGRFGRLSSIGWYGFVHLITFFSTIALSLVMGIFNLNTLSVDNQFVNTLTGIAGLGFVVILVLYIYLVMVISIRRLHDMNRSGWLILLFLLPIVNILLGLYLLLGSGTAGVNNYGLPRETPVWEKILAWLIIIITVLSFLASGSMVSYMFGTGELEMPQEVIQKGTQYF</sequence>
<name>A0A4R0EM28_9GAMM</name>
<dbReference type="Proteomes" id="UP000291380">
    <property type="component" value="Unassembled WGS sequence"/>
</dbReference>
<protein>
    <submittedName>
        <fullName evidence="3">DUF805 domain-containing protein</fullName>
    </submittedName>
</protein>
<feature type="transmembrane region" description="Helical" evidence="2">
    <location>
        <begin position="150"/>
        <end position="174"/>
    </location>
</feature>
<feature type="region of interest" description="Disordered" evidence="1">
    <location>
        <begin position="1"/>
        <end position="22"/>
    </location>
</feature>